<evidence type="ECO:0000313" key="3">
    <source>
        <dbReference type="Proteomes" id="UP001430637"/>
    </source>
</evidence>
<dbReference type="Gene3D" id="3.60.70.12">
    <property type="entry name" value="L-amino peptidase D-ALA esterase/amidase"/>
    <property type="match status" value="1"/>
</dbReference>
<proteinExistence type="inferred from homology"/>
<keyword evidence="3" id="KW-1185">Reference proteome</keyword>
<dbReference type="SUPFAM" id="SSF56266">
    <property type="entry name" value="DmpA/ArgJ-like"/>
    <property type="match status" value="1"/>
</dbReference>
<comment type="caution">
    <text evidence="2">The sequence shown here is derived from an EMBL/GenBank/DDBJ whole genome shotgun (WGS) entry which is preliminary data.</text>
</comment>
<dbReference type="InterPro" id="IPR005321">
    <property type="entry name" value="Peptidase_S58_DmpA"/>
</dbReference>
<dbReference type="RefSeq" id="WP_227620326.1">
    <property type="nucleotide sequence ID" value="NZ_JAJEQL010000005.1"/>
</dbReference>
<dbReference type="EMBL" id="JAJEQL010000005">
    <property type="protein sequence ID" value="MCC2198765.1"/>
    <property type="molecule type" value="Genomic_DNA"/>
</dbReference>
<comment type="similarity">
    <text evidence="1">Belongs to the peptidase S58 family.</text>
</comment>
<dbReference type="PANTHER" id="PTHR36512">
    <property type="entry name" value="D-AMINOPEPTIDASE"/>
    <property type="match status" value="1"/>
</dbReference>
<dbReference type="PANTHER" id="PTHR36512:SF3">
    <property type="entry name" value="BLR5678 PROTEIN"/>
    <property type="match status" value="1"/>
</dbReference>
<reference evidence="2" key="1">
    <citation type="submission" date="2021-10" db="EMBL/GenBank/DDBJ databases">
        <title>Anaerobic single-cell dispensing facilitates the cultivation of human gut bacteria.</title>
        <authorList>
            <person name="Afrizal A."/>
        </authorList>
    </citation>
    <scope>NUCLEOTIDE SEQUENCE</scope>
    <source>
        <strain evidence="2">CLA-AA-H233</strain>
    </source>
</reference>
<name>A0ABS8F6D1_9FIRM</name>
<organism evidence="2 3">
    <name type="scientific">Faecalibacterium butyricigenerans</name>
    <dbReference type="NCBI Taxonomy" id="1851427"/>
    <lineage>
        <taxon>Bacteria</taxon>
        <taxon>Bacillati</taxon>
        <taxon>Bacillota</taxon>
        <taxon>Clostridia</taxon>
        <taxon>Eubacteriales</taxon>
        <taxon>Oscillospiraceae</taxon>
        <taxon>Faecalibacterium</taxon>
    </lineage>
</organism>
<dbReference type="CDD" id="cd02253">
    <property type="entry name" value="DmpA"/>
    <property type="match status" value="1"/>
</dbReference>
<evidence type="ECO:0000256" key="1">
    <source>
        <dbReference type="ARBA" id="ARBA00007068"/>
    </source>
</evidence>
<dbReference type="Proteomes" id="UP001430637">
    <property type="component" value="Unassembled WGS sequence"/>
</dbReference>
<accession>A0ABS8F6D1</accession>
<sequence length="350" mass="37089">MGIESEWKNRGIRVGKLPCGPLDKISDVPGVTVGHCTLSDGEVQTGVTALLPHPGDIFHDKVMAASHVINGFGKTTGLVQIEELGTLETPILFTNTLSVGTVETALVKYMLDRNPDICETTGSVNPVVCECNDSGLNDIRGLHVTEENVWAALADCRADFAEGAVGAGRGMRCHGLKGGIGSASRVVELDGKPYTIGALVLSNHAVFDDLVVAGTPIQTLLDASIPPHEDKGSIITVLATDIPLSERQLRRLCHRALVGLSRTGSFCGNGSGEIVIAFTTANRVPHDSEKAILPMGMVHDDAINPLFRAVAECVEESVLSSLLHAETVTGHHGRTVKCLSDLLKYSNSTF</sequence>
<evidence type="ECO:0000313" key="2">
    <source>
        <dbReference type="EMBL" id="MCC2198765.1"/>
    </source>
</evidence>
<protein>
    <submittedName>
        <fullName evidence="2">P1 family peptidase</fullName>
    </submittedName>
</protein>
<dbReference type="Pfam" id="PF03576">
    <property type="entry name" value="Peptidase_S58"/>
    <property type="match status" value="1"/>
</dbReference>
<dbReference type="InterPro" id="IPR016117">
    <property type="entry name" value="ArgJ-like_dom_sf"/>
</dbReference>
<gene>
    <name evidence="2" type="ORF">LKD23_03160</name>
</gene>